<protein>
    <submittedName>
        <fullName evidence="1">Uncharacterized protein</fullName>
    </submittedName>
</protein>
<gene>
    <name evidence="1" type="ORF">SAMN04487995_3943</name>
</gene>
<evidence type="ECO:0000313" key="1">
    <source>
        <dbReference type="EMBL" id="SEJ28233.1"/>
    </source>
</evidence>
<dbReference type="Proteomes" id="UP000199532">
    <property type="component" value="Unassembled WGS sequence"/>
</dbReference>
<accession>A0A1H6XGL2</accession>
<dbReference type="AlphaFoldDB" id="A0A1H6XGL2"/>
<keyword evidence="2" id="KW-1185">Reference proteome</keyword>
<dbReference type="EMBL" id="FNXY01000006">
    <property type="protein sequence ID" value="SEJ28233.1"/>
    <property type="molecule type" value="Genomic_DNA"/>
</dbReference>
<organism evidence="1 2">
    <name type="scientific">Dyadobacter koreensis</name>
    <dbReference type="NCBI Taxonomy" id="408657"/>
    <lineage>
        <taxon>Bacteria</taxon>
        <taxon>Pseudomonadati</taxon>
        <taxon>Bacteroidota</taxon>
        <taxon>Cytophagia</taxon>
        <taxon>Cytophagales</taxon>
        <taxon>Spirosomataceae</taxon>
        <taxon>Dyadobacter</taxon>
    </lineage>
</organism>
<evidence type="ECO:0000313" key="2">
    <source>
        <dbReference type="Proteomes" id="UP000199532"/>
    </source>
</evidence>
<proteinExistence type="predicted"/>
<dbReference type="STRING" id="408657.SAMN04487995_3943"/>
<name>A0A1H6XGL2_9BACT</name>
<reference evidence="1 2" key="1">
    <citation type="submission" date="2016-10" db="EMBL/GenBank/DDBJ databases">
        <authorList>
            <person name="de Groot N.N."/>
        </authorList>
    </citation>
    <scope>NUCLEOTIDE SEQUENCE [LARGE SCALE GENOMIC DNA]</scope>
    <source>
        <strain evidence="1 2">DSM 19938</strain>
    </source>
</reference>
<sequence length="63" mass="7106">MIMSPVLIPFPTDIKREKSNAGNEQNETVGSNINEIRRFHMGTDNGSVCYYCHNSLYVILSVT</sequence>